<dbReference type="GO" id="GO:0044611">
    <property type="term" value="C:nuclear pore inner ring"/>
    <property type="evidence" value="ECO:0007669"/>
    <property type="project" value="TreeGrafter"/>
</dbReference>
<evidence type="ECO:0000313" key="6">
    <source>
        <dbReference type="EMBL" id="JAP46315.1"/>
    </source>
</evidence>
<accession>A0A0X3P337</accession>
<dbReference type="InterPro" id="IPR021827">
    <property type="entry name" value="Nup186/Nup192/Nup205"/>
</dbReference>
<gene>
    <name evidence="6" type="ORF">TR120436</name>
</gene>
<dbReference type="PANTHER" id="PTHR31344:SF0">
    <property type="entry name" value="NUCLEAR PORE COMPLEX PROTEIN NUP205"/>
    <property type="match status" value="1"/>
</dbReference>
<comment type="similarity">
    <text evidence="2">Belongs to the NUP186/NUP192/NUP205 family.</text>
</comment>
<proteinExistence type="inferred from homology"/>
<keyword evidence="4" id="KW-0539">Nucleus</keyword>
<evidence type="ECO:0008006" key="7">
    <source>
        <dbReference type="Google" id="ProtNLM"/>
    </source>
</evidence>
<keyword evidence="3" id="KW-0813">Transport</keyword>
<dbReference type="EMBL" id="GEEE01016910">
    <property type="protein sequence ID" value="JAP46315.1"/>
    <property type="molecule type" value="Transcribed_RNA"/>
</dbReference>
<evidence type="ECO:0000256" key="2">
    <source>
        <dbReference type="ARBA" id="ARBA00005892"/>
    </source>
</evidence>
<name>A0A0X3P337_SCHSO</name>
<evidence type="ECO:0000256" key="4">
    <source>
        <dbReference type="ARBA" id="ARBA00023242"/>
    </source>
</evidence>
<reference evidence="6" key="1">
    <citation type="submission" date="2016-01" db="EMBL/GenBank/DDBJ databases">
        <title>Reference transcriptome for the parasite Schistocephalus solidus: insights into the molecular evolution of parasitism.</title>
        <authorList>
            <person name="Hebert F.O."/>
            <person name="Grambauer S."/>
            <person name="Barber I."/>
            <person name="Landry C.R."/>
            <person name="Aubin-Horth N."/>
        </authorList>
    </citation>
    <scope>NUCLEOTIDE SEQUENCE</scope>
</reference>
<dbReference type="GO" id="GO:0006999">
    <property type="term" value="P:nuclear pore organization"/>
    <property type="evidence" value="ECO:0007669"/>
    <property type="project" value="TreeGrafter"/>
</dbReference>
<sequence>MWAIYKTIGNLVIDIFCNGQDEKIIQLESFLEQHKDAFLNPAKNPPPSMADRQLVKKADSEAISLPGMSQKILLTRDIIEEACTISDLFDFNELAAVELLLSAEGQLPSYPNLTRGLVAIILYYDAQRAIAESLRTIFQSRNGRIWSVRLSKEAATLVESFTSDLLASGLVSNILKFLSSFDISTELSRLEGVNAIGNPKHRRDLLRLLAGIRNCLAECILLLAAQTPLDFASTKLILNHLTSVLTNLCAVSNPENRHATQVFQLRSSPPLDHASVHLVFALLYCFEPFGDPGVEIDQLSDATEEDLKHPLFVDARYVAMITRLLTASDSSSGDLQATEGIFGLLQLSWAVCLRRVSHLRMELRRHRQSDEPAVSLASTNQFVSDSEIVDDDVLLNTALESDAIEFLSYKVVCNPDFHREKLWIRRVHGLITDTLVHFPQNVRGIRLRDEAIARRTGRDPSAMGTGFAALLNLLSQMYDVLGSPLHARLSLEYWWSAGETTNRPASPGSSFLLAHENLLRVKTFRADDGESSRQAMLFRFVYSASEFASSPSLFVPYVKMLRSLVGCQSSANLCFNLLKTTVTTGGRLANLLTWDHFIQSLQQYLEHFKLVPHTTASSGGLRETASLGLRGAALPLHLQHPHLYQTALCDFPGTQGFGTGTGFFRGQPTPQIPQQQQQQQPPAEIQPEEVEALRAVVALITRIALIDPIARVAFATNQQWKLVPVVIGLVTCPLPLAMKGDLFTLLSALCQYPSITSDIWHTLCDAKLFAFLDASKQVQKQCAGFHTELDIVEPRAEEYPVTQAFLTFLSTIAPIVTELSSSQSTYNASETFTKLTLFVTETVFLKHTMRAYRKPSERWDVAGACIIFFEGLVQAFLHRMKSIAVFVSSSSGSTCVESDLENFDWATVFKVQHHQISSGFPLRLESDATAATSRLNLPYGWPLTDPGYQMAIQLLTNSSFFSVLTGLLEVGVHRLLEYPSSSPCAMVRTTASILRLFENVLQHERMLINLVRCVVISVPQIRLGLPNSLGSGIGGGVRDVILPMLLSRNLVTTVNAHTGRADYLLNIVRYCCLLEDFPDHCKSALSILSSVVRSFEPHEAVLAVFTSEKRSEQELLHALVSCLTLAGLYSPSVAEVGNDNLLYAEADSDCGQVFTDAWLWPADLNEDLTSIGLMSGCAPHPALRTARLCAAVPTLPVDWDFSQSNWELMASLPKSQVIAAETPSSVSTDGGRIWFPRLLSLSGATSIKTVLLHLILHNLAHHSGPSLALWLLGFRCKDARSIPLTTLQDAGVGGFPRTCLHALLEIIELAVQTSRTQVLLPHCVALQWDAAVAWQILYRLAASPVTSVPTMRYLRGNHDLVQRHITAGLTSVTLLHCSASTETTVTDGENQSDTARALRALTLNQMSWLLKMVAIEFRSSASQRSYLTRLLRILFSAPDHPSLFDAPSGPNCRQTCLLVDILSSMKLAEEMRSPEWMPNFSDESKLLERLIVACEENCILVSAEDRSNLWSSIINTATLHSRLRFLLPLLQTGFSEFRSAPADLSESLITDVVAFAHRRNMYRLCLSAGKQACLEGWRQVAELGLHRFKVLNKLNLMTSPPVTDFRTSSSLSEIPEVTVSTPPRDHVFTIAMSLLSSVLQEVAASLHSPTVLKVLASGSCLSLSAFCQSALTPSIGRVSSLPHYALIDLQSVLSAVGLLSEAILVIKPAFQRVRANYYAALCFLLDICQRHDAQLAISTDRTRSFGFQAVSILVGDAYEKFAGNVVPRHSQNSFLSMLVNDISAGNHPVIPIAALSLLNILLKFDRSSGRALDILTRDGFLQSLVDSIRDDLTPLQQYFLRDDPAPYGGPLGEDVRSLQEATAAFYVYQAKMAFLSRLISIPQGAKLLTQSSLLSAFSKIELFSASSLANSLSAALSEEVVCTRRQSSNSVVTWLDSYELTRFLFSLMATEGVQTVPSDDSTRTGVSLSAAVDYASLADSIPTSDLLSGSGVLDTGETRDMTWQGIIMPTLCFIKALLFAVGPHHSACIQETLRFVSAHSDALLTTSASCRASVLISTAALPEASDTDTGTLFQPICDWLKGEECIVSLLVVLLRSRPPPNLSEPDVLSRDLLCTKALRHVFAILPNLLQTLQSNEQRTFCNAPSSNIRSLFERCFLATREIQLLNLLVSAWVAAISTEENFVQLQVTFSKNMTTSVIPASLSETAGGDTVCPAGASPNFNFLLQLVTWSVARLHQLETVITSIGRLLSPSVDSEDSKSAKAETSIDRLLHFLVLLPVSPTSDDEDLSVDSLQQIVTSLFISRPLVAGNLLQNNSLGIEVERRHTHLRRLVGVGGSLLQNQLVTIVATLEQAIYLLWKHLAFYFDRQDGVDHAADVAADVKPDSLPSWSRPDSLRGRNLANGLGTSPLSSVAARSKTEEADRIAQAKYILRRLNFDFLDSILQVSKAVYIGPTDQLFLQVMVRKLERVSQLAAKMTIGAKS</sequence>
<evidence type="ECO:0000256" key="1">
    <source>
        <dbReference type="ARBA" id="ARBA00004123"/>
    </source>
</evidence>
<dbReference type="PANTHER" id="PTHR31344">
    <property type="entry name" value="NUCLEAR PORE COMPLEX PROTEIN NUP205"/>
    <property type="match status" value="1"/>
</dbReference>
<comment type="subcellular location">
    <subcellularLocation>
        <location evidence="1">Nucleus</location>
    </subcellularLocation>
</comment>
<protein>
    <recommendedName>
        <fullName evidence="7">Nuclear pore complex protein Nup205</fullName>
    </recommendedName>
</protein>
<evidence type="ECO:0000256" key="5">
    <source>
        <dbReference type="SAM" id="MobiDB-lite"/>
    </source>
</evidence>
<organism evidence="6">
    <name type="scientific">Schistocephalus solidus</name>
    <name type="common">Tapeworm</name>
    <dbReference type="NCBI Taxonomy" id="70667"/>
    <lineage>
        <taxon>Eukaryota</taxon>
        <taxon>Metazoa</taxon>
        <taxon>Spiralia</taxon>
        <taxon>Lophotrochozoa</taxon>
        <taxon>Platyhelminthes</taxon>
        <taxon>Cestoda</taxon>
        <taxon>Eucestoda</taxon>
        <taxon>Diphyllobothriidea</taxon>
        <taxon>Diphyllobothriidae</taxon>
        <taxon>Schistocephalus</taxon>
    </lineage>
</organism>
<evidence type="ECO:0000256" key="3">
    <source>
        <dbReference type="ARBA" id="ARBA00022448"/>
    </source>
</evidence>
<dbReference type="Pfam" id="PF11894">
    <property type="entry name" value="Nup192"/>
    <property type="match status" value="1"/>
</dbReference>
<feature type="region of interest" description="Disordered" evidence="5">
    <location>
        <begin position="666"/>
        <end position="685"/>
    </location>
</feature>
<dbReference type="GO" id="GO:0017056">
    <property type="term" value="F:structural constituent of nuclear pore"/>
    <property type="evidence" value="ECO:0007669"/>
    <property type="project" value="TreeGrafter"/>
</dbReference>